<comment type="similarity">
    <text evidence="2">Belongs to the choline/ethanolamine kinase family.</text>
</comment>
<accession>A0A8J4USY3</accession>
<organism evidence="4 5">
    <name type="scientific">Polysphondylium violaceum</name>
    <dbReference type="NCBI Taxonomy" id="133409"/>
    <lineage>
        <taxon>Eukaryota</taxon>
        <taxon>Amoebozoa</taxon>
        <taxon>Evosea</taxon>
        <taxon>Eumycetozoa</taxon>
        <taxon>Dictyostelia</taxon>
        <taxon>Dictyosteliales</taxon>
        <taxon>Dictyosteliaceae</taxon>
        <taxon>Polysphondylium</taxon>
    </lineage>
</organism>
<dbReference type="InterPro" id="IPR011009">
    <property type="entry name" value="Kinase-like_dom_sf"/>
</dbReference>
<dbReference type="GO" id="GO:0004305">
    <property type="term" value="F:ethanolamine kinase activity"/>
    <property type="evidence" value="ECO:0007669"/>
    <property type="project" value="UniProtKB-EC"/>
</dbReference>
<dbReference type="EC" id="2.7.1.82" evidence="3"/>
<dbReference type="AlphaFoldDB" id="A0A8J4USY3"/>
<name>A0A8J4USY3_9MYCE</name>
<proteinExistence type="inferred from homology"/>
<evidence type="ECO:0000256" key="3">
    <source>
        <dbReference type="ARBA" id="ARBA00038874"/>
    </source>
</evidence>
<dbReference type="SUPFAM" id="SSF56112">
    <property type="entry name" value="Protein kinase-like (PK-like)"/>
    <property type="match status" value="1"/>
</dbReference>
<dbReference type="PANTHER" id="PTHR22603:SF66">
    <property type="entry name" value="ETHANOLAMINE KINASE"/>
    <property type="match status" value="1"/>
</dbReference>
<gene>
    <name evidence="4" type="ORF">CYY_004532</name>
</gene>
<comment type="caution">
    <text evidence="4">The sequence shown here is derived from an EMBL/GenBank/DDBJ whole genome shotgun (WGS) entry which is preliminary data.</text>
</comment>
<dbReference type="PANTHER" id="PTHR22603">
    <property type="entry name" value="CHOLINE/ETHANOALAMINE KINASE"/>
    <property type="match status" value="1"/>
</dbReference>
<keyword evidence="5" id="KW-1185">Reference proteome</keyword>
<dbReference type="GO" id="GO:0005737">
    <property type="term" value="C:cytoplasm"/>
    <property type="evidence" value="ECO:0007669"/>
    <property type="project" value="TreeGrafter"/>
</dbReference>
<sequence>MFEDILLPAEAPTTHIDIEYPVDENVESHNHSELVNIMKELVDANLKEEITFKSMVGGVTNTLFKSSFITGQGNNKSVIIRLYGKGSEQFIDRKQEAYIQYLLSKNGVGPQFYGTFNNGCVYGYVEGDQLQLEDLESKFILDMIGDQVARWHSLDFKLNKTPMMVSNIHSWIQTTEALVCTNSMIDIDVEYYKKESLQLLDFLQNQYSSSLSSPHIKFCHNDLIPRNMIYNRHREVVKFIDFEYSGYNYRGYDIGNFFCEFSGLDLDYTKYPSVSIQKQFIKHYLESLTQLKQHQNNNNNNNISSTSSITNEKKYEASEEEIHQLYIEANHFSLGSHLMWGFWGIVQHFSSSIEFDYLDYSRKRFKQYDLVKKKVLNLK</sequence>
<evidence type="ECO:0000313" key="4">
    <source>
        <dbReference type="EMBL" id="KAF2074161.1"/>
    </source>
</evidence>
<dbReference type="EMBL" id="AJWJ01000162">
    <property type="protein sequence ID" value="KAF2074161.1"/>
    <property type="molecule type" value="Genomic_DNA"/>
</dbReference>
<dbReference type="Gene3D" id="3.90.1200.10">
    <property type="match status" value="1"/>
</dbReference>
<dbReference type="OrthoDB" id="10267235at2759"/>
<comment type="pathway">
    <text evidence="1">Phospholipid metabolism; phosphatidylethanolamine biosynthesis; phosphatidylethanolamine from ethanolamine: step 1/3.</text>
</comment>
<dbReference type="Proteomes" id="UP000695562">
    <property type="component" value="Unassembled WGS sequence"/>
</dbReference>
<protein>
    <recommendedName>
        <fullName evidence="3">ethanolamine kinase</fullName>
        <ecNumber evidence="3">2.7.1.82</ecNumber>
    </recommendedName>
</protein>
<dbReference type="Gene3D" id="3.30.200.20">
    <property type="entry name" value="Phosphorylase Kinase, domain 1"/>
    <property type="match status" value="1"/>
</dbReference>
<dbReference type="Pfam" id="PF01633">
    <property type="entry name" value="Choline_kinase"/>
    <property type="match status" value="1"/>
</dbReference>
<dbReference type="CDD" id="cd05157">
    <property type="entry name" value="ETNK_euk"/>
    <property type="match status" value="1"/>
</dbReference>
<evidence type="ECO:0000313" key="5">
    <source>
        <dbReference type="Proteomes" id="UP000695562"/>
    </source>
</evidence>
<evidence type="ECO:0000256" key="1">
    <source>
        <dbReference type="ARBA" id="ARBA00037883"/>
    </source>
</evidence>
<reference evidence="4" key="1">
    <citation type="submission" date="2020-01" db="EMBL/GenBank/DDBJ databases">
        <title>Development of genomics and gene disruption for Polysphondylium violaceum indicates a role for the polyketide synthase stlB in stalk morphogenesis.</title>
        <authorList>
            <person name="Narita B."/>
            <person name="Kawabe Y."/>
            <person name="Kin K."/>
            <person name="Saito T."/>
            <person name="Gibbs R."/>
            <person name="Kuspa A."/>
            <person name="Muzny D."/>
            <person name="Queller D."/>
            <person name="Richards S."/>
            <person name="Strassman J."/>
            <person name="Sucgang R."/>
            <person name="Worley K."/>
            <person name="Schaap P."/>
        </authorList>
    </citation>
    <scope>NUCLEOTIDE SEQUENCE</scope>
    <source>
        <strain evidence="4">QSvi11</strain>
    </source>
</reference>
<evidence type="ECO:0000256" key="2">
    <source>
        <dbReference type="ARBA" id="ARBA00038211"/>
    </source>
</evidence>
<dbReference type="GO" id="GO:0006646">
    <property type="term" value="P:phosphatidylethanolamine biosynthetic process"/>
    <property type="evidence" value="ECO:0007669"/>
    <property type="project" value="TreeGrafter"/>
</dbReference>